<keyword evidence="2" id="KW-1185">Reference proteome</keyword>
<gene>
    <name evidence="1" type="ORF">TCM_018747</name>
</gene>
<sequence>MEINGSVGELFCHDHYVTDKCYDVWVLGELGLKNARTKLFTIGSISDAYWPLGVDSNGGFLFSIRSSRGECLVRYRSSNQETETLLHLGGSSLQLVMYAESLVSLKGGNAFIH</sequence>
<name>A0A061EFK7_THECC</name>
<protein>
    <submittedName>
        <fullName evidence="1">Uncharacterized protein</fullName>
    </submittedName>
</protein>
<dbReference type="EMBL" id="CM001882">
    <property type="protein sequence ID" value="EOY03656.1"/>
    <property type="molecule type" value="Genomic_DNA"/>
</dbReference>
<dbReference type="HOGENOM" id="CLU_2138068_0_0_1"/>
<dbReference type="Gramene" id="EOY03656">
    <property type="protein sequence ID" value="EOY03656"/>
    <property type="gene ID" value="TCM_018747"/>
</dbReference>
<organism evidence="1 2">
    <name type="scientific">Theobroma cacao</name>
    <name type="common">Cacao</name>
    <name type="synonym">Cocoa</name>
    <dbReference type="NCBI Taxonomy" id="3641"/>
    <lineage>
        <taxon>Eukaryota</taxon>
        <taxon>Viridiplantae</taxon>
        <taxon>Streptophyta</taxon>
        <taxon>Embryophyta</taxon>
        <taxon>Tracheophyta</taxon>
        <taxon>Spermatophyta</taxon>
        <taxon>Magnoliopsida</taxon>
        <taxon>eudicotyledons</taxon>
        <taxon>Gunneridae</taxon>
        <taxon>Pentapetalae</taxon>
        <taxon>rosids</taxon>
        <taxon>malvids</taxon>
        <taxon>Malvales</taxon>
        <taxon>Malvaceae</taxon>
        <taxon>Byttnerioideae</taxon>
        <taxon>Theobroma</taxon>
    </lineage>
</organism>
<dbReference type="Proteomes" id="UP000026915">
    <property type="component" value="Chromosome 4"/>
</dbReference>
<dbReference type="AlphaFoldDB" id="A0A061EFK7"/>
<accession>A0A061EFK7</accession>
<proteinExistence type="predicted"/>
<evidence type="ECO:0000313" key="1">
    <source>
        <dbReference type="EMBL" id="EOY03656.1"/>
    </source>
</evidence>
<dbReference type="InParanoid" id="A0A061EFK7"/>
<evidence type="ECO:0000313" key="2">
    <source>
        <dbReference type="Proteomes" id="UP000026915"/>
    </source>
</evidence>
<reference evidence="1 2" key="1">
    <citation type="journal article" date="2013" name="Genome Biol.">
        <title>The genome sequence of the most widely cultivated cacao type and its use to identify candidate genes regulating pod color.</title>
        <authorList>
            <person name="Motamayor J.C."/>
            <person name="Mockaitis K."/>
            <person name="Schmutz J."/>
            <person name="Haiminen N."/>
            <person name="Iii D.L."/>
            <person name="Cornejo O."/>
            <person name="Findley S.D."/>
            <person name="Zheng P."/>
            <person name="Utro F."/>
            <person name="Royaert S."/>
            <person name="Saski C."/>
            <person name="Jenkins J."/>
            <person name="Podicheti R."/>
            <person name="Zhao M."/>
            <person name="Scheffler B.E."/>
            <person name="Stack J.C."/>
            <person name="Feltus F.A."/>
            <person name="Mustiga G.M."/>
            <person name="Amores F."/>
            <person name="Phillips W."/>
            <person name="Marelli J.P."/>
            <person name="May G.D."/>
            <person name="Shapiro H."/>
            <person name="Ma J."/>
            <person name="Bustamante C.D."/>
            <person name="Schnell R.J."/>
            <person name="Main D."/>
            <person name="Gilbert D."/>
            <person name="Parida L."/>
            <person name="Kuhn D.N."/>
        </authorList>
    </citation>
    <scope>NUCLEOTIDE SEQUENCE [LARGE SCALE GENOMIC DNA]</scope>
    <source>
        <strain evidence="2">cv. Matina 1-6</strain>
    </source>
</reference>